<dbReference type="PANTHER" id="PTHR31264">
    <property type="entry name" value="OS07G0554500 PROTEIN-RELATED"/>
    <property type="match status" value="1"/>
</dbReference>
<dbReference type="Gramene" id="TraesCS7B03G1147000.1">
    <property type="protein sequence ID" value="TraesCS7B03G1147000.1.CDS"/>
    <property type="gene ID" value="TraesCS7B03G1147000"/>
</dbReference>
<reference evidence="1" key="2">
    <citation type="submission" date="2018-10" db="UniProtKB">
        <authorList>
            <consortium name="EnsemblPlants"/>
        </authorList>
    </citation>
    <scope>IDENTIFICATION</scope>
</reference>
<accession>A0A3B6SNS6</accession>
<evidence type="ECO:0000313" key="2">
    <source>
        <dbReference type="Proteomes" id="UP000019116"/>
    </source>
</evidence>
<evidence type="ECO:0008006" key="3">
    <source>
        <dbReference type="Google" id="ProtNLM"/>
    </source>
</evidence>
<keyword evidence="2" id="KW-1185">Reference proteome</keyword>
<organism evidence="1">
    <name type="scientific">Triticum aestivum</name>
    <name type="common">Wheat</name>
    <dbReference type="NCBI Taxonomy" id="4565"/>
    <lineage>
        <taxon>Eukaryota</taxon>
        <taxon>Viridiplantae</taxon>
        <taxon>Streptophyta</taxon>
        <taxon>Embryophyta</taxon>
        <taxon>Tracheophyta</taxon>
        <taxon>Spermatophyta</taxon>
        <taxon>Magnoliopsida</taxon>
        <taxon>Liliopsida</taxon>
        <taxon>Poales</taxon>
        <taxon>Poaceae</taxon>
        <taxon>BOP clade</taxon>
        <taxon>Pooideae</taxon>
        <taxon>Triticodae</taxon>
        <taxon>Triticeae</taxon>
        <taxon>Triticinae</taxon>
        <taxon>Triticum</taxon>
    </lineage>
</organism>
<evidence type="ECO:0000313" key="1">
    <source>
        <dbReference type="EnsemblPlants" id="TraesCS7B02G425400.1"/>
    </source>
</evidence>
<protein>
    <recommendedName>
        <fullName evidence="3">F-box associated domain-containing protein</fullName>
    </recommendedName>
</protein>
<dbReference type="Gramene" id="TraesPARA_EIv1.0_2481520.1">
    <property type="protein sequence ID" value="TraesPARA_EIv1.0_2481520.1.CDS"/>
    <property type="gene ID" value="TraesPARA_EIv1.0_2481520"/>
</dbReference>
<dbReference type="Gramene" id="TraesARI7B03G04045360.1">
    <property type="protein sequence ID" value="TraesARI7B03G04045360.1"/>
    <property type="gene ID" value="TraesARI7B03G04045360"/>
</dbReference>
<dbReference type="Gramene" id="TraesNOR7B03G04292060.1">
    <property type="protein sequence ID" value="TraesNOR7B03G04292060.1"/>
    <property type="gene ID" value="TraesNOR7B03G04292060"/>
</dbReference>
<dbReference type="Gramene" id="TraesROB_scaffold_053919_01G000100.1">
    <property type="protein sequence ID" value="TraesROB_scaffold_053919_01G000100.1"/>
    <property type="gene ID" value="TraesROB_scaffold_053919_01G000100"/>
</dbReference>
<dbReference type="Gramene" id="TraesCS7B02G425400.1">
    <property type="protein sequence ID" value="TraesCS7B02G425400.1"/>
    <property type="gene ID" value="TraesCS7B02G425400"/>
</dbReference>
<dbReference type="AlphaFoldDB" id="A0A3B6SNS6"/>
<dbReference type="STRING" id="4565.A0A3B6SNS6"/>
<name>A0A3B6SNS6_WHEAT</name>
<dbReference type="OMA" id="GGCASEW"/>
<dbReference type="OrthoDB" id="687195at2759"/>
<dbReference type="Proteomes" id="UP000019116">
    <property type="component" value="Chromosome 7B"/>
</dbReference>
<dbReference type="PANTHER" id="PTHR31264:SF9">
    <property type="entry name" value="F-BOX DOMAIN-CONTAINING PROTEIN"/>
    <property type="match status" value="1"/>
</dbReference>
<sequence>MAYCETKLAIFVFSSSTRQWRAAASKGWSDLVLSGSESAMMPQVHPLFIRHHYAYGCFYWDWTLFRRKTLLMLDTRRMEFSIVVPPPGEWGKEGFAIVEAGEGRLGMFGFHGESASDLTYTFARNKGENPSQWHMEKTISLDSGYRYYIIAATGRYLLLIRTPDISHENPLFEYFSIDVKTLQLQRVYSDHSRLNLSGTHTYTNFPPSLWSSHTNMQ</sequence>
<dbReference type="EnsemblPlants" id="TraesCS7B02G425400.1">
    <property type="protein sequence ID" value="TraesCS7B02G425400.1"/>
    <property type="gene ID" value="TraesCS7B02G425400"/>
</dbReference>
<dbReference type="Gramene" id="TraesLDM7B03G04247280.1">
    <property type="protein sequence ID" value="TraesLDM7B03G04247280.1"/>
    <property type="gene ID" value="TraesLDM7B03G04247280"/>
</dbReference>
<proteinExistence type="predicted"/>
<reference evidence="1" key="1">
    <citation type="submission" date="2018-08" db="EMBL/GenBank/DDBJ databases">
        <authorList>
            <person name="Rossello M."/>
        </authorList>
    </citation>
    <scope>NUCLEOTIDE SEQUENCE [LARGE SCALE GENOMIC DNA]</scope>
    <source>
        <strain evidence="1">cv. Chinese Spring</strain>
    </source>
</reference>